<comment type="caution">
    <text evidence="2">The sequence shown here is derived from an EMBL/GenBank/DDBJ whole genome shotgun (WGS) entry which is preliminary data.</text>
</comment>
<sequence>MILNLFICPTTSCQSIPPKSTISSQIIPFTAHSSCPKLHLPVGENGLMIHGRKFQALGGLSCSQIGHFRHGKLLFIWVQHHFLSRQSSPSQSTALQTGDPGNFRLPERSSRIRGRKQSFNGDKNPTSISKNR</sequence>
<gene>
    <name evidence="2" type="ORF">LWI28_018177</name>
</gene>
<evidence type="ECO:0000313" key="2">
    <source>
        <dbReference type="EMBL" id="KAI9201109.1"/>
    </source>
</evidence>
<name>A0AAD5JV35_ACENE</name>
<evidence type="ECO:0000256" key="1">
    <source>
        <dbReference type="SAM" id="MobiDB-lite"/>
    </source>
</evidence>
<keyword evidence="3" id="KW-1185">Reference proteome</keyword>
<dbReference type="EMBL" id="JAJSOW010000001">
    <property type="protein sequence ID" value="KAI9201109.1"/>
    <property type="molecule type" value="Genomic_DNA"/>
</dbReference>
<dbReference type="Proteomes" id="UP001064489">
    <property type="component" value="Chromosome 9"/>
</dbReference>
<protein>
    <submittedName>
        <fullName evidence="2">Uncharacterized protein</fullName>
    </submittedName>
</protein>
<feature type="compositionally biased region" description="Polar residues" evidence="1">
    <location>
        <begin position="87"/>
        <end position="96"/>
    </location>
</feature>
<feature type="compositionally biased region" description="Polar residues" evidence="1">
    <location>
        <begin position="117"/>
        <end position="132"/>
    </location>
</feature>
<proteinExistence type="predicted"/>
<evidence type="ECO:0000313" key="3">
    <source>
        <dbReference type="Proteomes" id="UP001064489"/>
    </source>
</evidence>
<accession>A0AAD5JV35</accession>
<reference evidence="2" key="2">
    <citation type="submission" date="2023-02" db="EMBL/GenBank/DDBJ databases">
        <authorList>
            <person name="Swenson N.G."/>
            <person name="Wegrzyn J.L."/>
            <person name="Mcevoy S.L."/>
        </authorList>
    </citation>
    <scope>NUCLEOTIDE SEQUENCE</scope>
    <source>
        <strain evidence="2">91603</strain>
        <tissue evidence="2">Leaf</tissue>
    </source>
</reference>
<feature type="region of interest" description="Disordered" evidence="1">
    <location>
        <begin position="87"/>
        <end position="132"/>
    </location>
</feature>
<dbReference type="AlphaFoldDB" id="A0AAD5JV35"/>
<organism evidence="2 3">
    <name type="scientific">Acer negundo</name>
    <name type="common">Box elder</name>
    <dbReference type="NCBI Taxonomy" id="4023"/>
    <lineage>
        <taxon>Eukaryota</taxon>
        <taxon>Viridiplantae</taxon>
        <taxon>Streptophyta</taxon>
        <taxon>Embryophyta</taxon>
        <taxon>Tracheophyta</taxon>
        <taxon>Spermatophyta</taxon>
        <taxon>Magnoliopsida</taxon>
        <taxon>eudicotyledons</taxon>
        <taxon>Gunneridae</taxon>
        <taxon>Pentapetalae</taxon>
        <taxon>rosids</taxon>
        <taxon>malvids</taxon>
        <taxon>Sapindales</taxon>
        <taxon>Sapindaceae</taxon>
        <taxon>Hippocastanoideae</taxon>
        <taxon>Acereae</taxon>
        <taxon>Acer</taxon>
    </lineage>
</organism>
<reference evidence="2" key="1">
    <citation type="journal article" date="2022" name="Plant J.">
        <title>Strategies of tolerance reflected in two North American maple genomes.</title>
        <authorList>
            <person name="McEvoy S.L."/>
            <person name="Sezen U.U."/>
            <person name="Trouern-Trend A."/>
            <person name="McMahon S.M."/>
            <person name="Schaberg P.G."/>
            <person name="Yang J."/>
            <person name="Wegrzyn J.L."/>
            <person name="Swenson N.G."/>
        </authorList>
    </citation>
    <scope>NUCLEOTIDE SEQUENCE</scope>
    <source>
        <strain evidence="2">91603</strain>
    </source>
</reference>